<keyword evidence="1" id="KW-0812">Transmembrane</keyword>
<evidence type="ECO:0000256" key="1">
    <source>
        <dbReference type="SAM" id="Phobius"/>
    </source>
</evidence>
<dbReference type="OrthoDB" id="2629135at2"/>
<dbReference type="RefSeq" id="WP_055739957.1">
    <property type="nucleotide sequence ID" value="NZ_JAAIWL010000057.1"/>
</dbReference>
<gene>
    <name evidence="2" type="ORF">AN964_12295</name>
</gene>
<evidence type="ECO:0000313" key="2">
    <source>
        <dbReference type="EMBL" id="KQL54197.1"/>
    </source>
</evidence>
<sequence>MKLKIIISFSSVVLLIFIFILTYYKVNYKSFDEALSESNVSIDEIFHTTDYKGNTIIFYGKDDILSVALMEKTPLGFRWGNGAGSKLFNEEGILTRAFSNLQPRHIKSDKELVSFTIGVINDPSIKEIKIKYKDQDIKDATIIDTSKGRIWYCFSESPVNYDPEVKVIYKDGTIKTGWY</sequence>
<comment type="caution">
    <text evidence="2">The sequence shown here is derived from an EMBL/GenBank/DDBJ whole genome shotgun (WGS) entry which is preliminary data.</text>
</comment>
<proteinExistence type="predicted"/>
<dbReference type="Proteomes" id="UP000051888">
    <property type="component" value="Unassembled WGS sequence"/>
</dbReference>
<organism evidence="2 3">
    <name type="scientific">Heyndrickxia shackletonii</name>
    <dbReference type="NCBI Taxonomy" id="157838"/>
    <lineage>
        <taxon>Bacteria</taxon>
        <taxon>Bacillati</taxon>
        <taxon>Bacillota</taxon>
        <taxon>Bacilli</taxon>
        <taxon>Bacillales</taxon>
        <taxon>Bacillaceae</taxon>
        <taxon>Heyndrickxia</taxon>
    </lineage>
</organism>
<keyword evidence="1" id="KW-1133">Transmembrane helix</keyword>
<reference evidence="2 3" key="1">
    <citation type="submission" date="2015-09" db="EMBL/GenBank/DDBJ databases">
        <title>Genome sequencing project for genomic taxonomy and phylogenomics of Bacillus-like bacteria.</title>
        <authorList>
            <person name="Liu B."/>
            <person name="Wang J."/>
            <person name="Zhu Y."/>
            <person name="Liu G."/>
            <person name="Chen Q."/>
            <person name="Chen Z."/>
            <person name="Lan J."/>
            <person name="Che J."/>
            <person name="Ge C."/>
            <person name="Shi H."/>
            <person name="Pan Z."/>
            <person name="Liu X."/>
        </authorList>
    </citation>
    <scope>NUCLEOTIDE SEQUENCE [LARGE SCALE GENOMIC DNA]</scope>
    <source>
        <strain evidence="2 3">LMG 18435</strain>
    </source>
</reference>
<protein>
    <submittedName>
        <fullName evidence="2">Uncharacterized protein</fullName>
    </submittedName>
</protein>
<keyword evidence="3" id="KW-1185">Reference proteome</keyword>
<accession>A0A0Q3WY57</accession>
<keyword evidence="1" id="KW-0472">Membrane</keyword>
<dbReference type="PATRIC" id="fig|157838.3.peg.2720"/>
<dbReference type="EMBL" id="LJJC01000004">
    <property type="protein sequence ID" value="KQL54197.1"/>
    <property type="molecule type" value="Genomic_DNA"/>
</dbReference>
<name>A0A0Q3WY57_9BACI</name>
<evidence type="ECO:0000313" key="3">
    <source>
        <dbReference type="Proteomes" id="UP000051888"/>
    </source>
</evidence>
<dbReference type="AlphaFoldDB" id="A0A0Q3WY57"/>
<feature type="transmembrane region" description="Helical" evidence="1">
    <location>
        <begin position="6"/>
        <end position="24"/>
    </location>
</feature>